<dbReference type="EMBL" id="CAXKWB010011186">
    <property type="protein sequence ID" value="CAL4100337.1"/>
    <property type="molecule type" value="Genomic_DNA"/>
</dbReference>
<accession>A0AAV2QX92</accession>
<comment type="caution">
    <text evidence="4">The sequence shown here is derived from an EMBL/GenBank/DDBJ whole genome shotgun (WGS) entry which is preliminary data.</text>
</comment>
<organism evidence="4 5">
    <name type="scientific">Meganyctiphanes norvegica</name>
    <name type="common">Northern krill</name>
    <name type="synonym">Thysanopoda norvegica</name>
    <dbReference type="NCBI Taxonomy" id="48144"/>
    <lineage>
        <taxon>Eukaryota</taxon>
        <taxon>Metazoa</taxon>
        <taxon>Ecdysozoa</taxon>
        <taxon>Arthropoda</taxon>
        <taxon>Crustacea</taxon>
        <taxon>Multicrustacea</taxon>
        <taxon>Malacostraca</taxon>
        <taxon>Eumalacostraca</taxon>
        <taxon>Eucarida</taxon>
        <taxon>Euphausiacea</taxon>
        <taxon>Euphausiidae</taxon>
        <taxon>Meganyctiphanes</taxon>
    </lineage>
</organism>
<dbReference type="Pfam" id="PF00857">
    <property type="entry name" value="Isochorismatase"/>
    <property type="match status" value="1"/>
</dbReference>
<evidence type="ECO:0000256" key="2">
    <source>
        <dbReference type="ARBA" id="ARBA00040688"/>
    </source>
</evidence>
<evidence type="ECO:0000259" key="3">
    <source>
        <dbReference type="Pfam" id="PF00857"/>
    </source>
</evidence>
<name>A0AAV2QX92_MEGNR</name>
<dbReference type="PANTHER" id="PTHR14119:SF17">
    <property type="entry name" value="ISOCHORISMATASE DOMAIN-CONTAINING PROTEIN 1"/>
    <property type="match status" value="1"/>
</dbReference>
<dbReference type="SUPFAM" id="SSF52499">
    <property type="entry name" value="Isochorismatase-like hydrolases"/>
    <property type="match status" value="1"/>
</dbReference>
<evidence type="ECO:0000313" key="5">
    <source>
        <dbReference type="Proteomes" id="UP001497623"/>
    </source>
</evidence>
<comment type="similarity">
    <text evidence="1">Belongs to the isochorismatase family.</text>
</comment>
<dbReference type="FunFam" id="3.40.50.850:FF:000001">
    <property type="entry name" value="Isochorismatase domain-containing protein 1"/>
    <property type="match status" value="1"/>
</dbReference>
<feature type="non-terminal residue" evidence="4">
    <location>
        <position position="1"/>
    </location>
</feature>
<protein>
    <recommendedName>
        <fullName evidence="2">Isochorismatase domain-containing protein 1</fullName>
    </recommendedName>
</protein>
<gene>
    <name evidence="4" type="ORF">MNOR_LOCUS16770</name>
</gene>
<reference evidence="4 5" key="1">
    <citation type="submission" date="2024-05" db="EMBL/GenBank/DDBJ databases">
        <authorList>
            <person name="Wallberg A."/>
        </authorList>
    </citation>
    <scope>NUCLEOTIDE SEQUENCE [LARGE SCALE GENOMIC DNA]</scope>
</reference>
<dbReference type="CDD" id="cd01012">
    <property type="entry name" value="YcaC_related"/>
    <property type="match status" value="1"/>
</dbReference>
<proteinExistence type="inferred from homology"/>
<evidence type="ECO:0000256" key="1">
    <source>
        <dbReference type="ARBA" id="ARBA00006336"/>
    </source>
</evidence>
<evidence type="ECO:0000313" key="4">
    <source>
        <dbReference type="EMBL" id="CAL4100337.1"/>
    </source>
</evidence>
<keyword evidence="5" id="KW-1185">Reference proteome</keyword>
<dbReference type="InterPro" id="IPR050993">
    <property type="entry name" value="Isochorismatase_domain"/>
</dbReference>
<feature type="domain" description="Isochorismatase-like" evidence="3">
    <location>
        <begin position="35"/>
        <end position="183"/>
    </location>
</feature>
<dbReference type="Gene3D" id="3.40.50.850">
    <property type="entry name" value="Isochorismatase-like"/>
    <property type="match status" value="1"/>
</dbReference>
<dbReference type="InterPro" id="IPR036380">
    <property type="entry name" value="Isochorismatase-like_sf"/>
</dbReference>
<sequence length="221" mass="24385">RLSVYVRPSVYQLIKMANAVARTTRNVGKLVANNSALFVCDMQEKFRGNIQKYPEIIEVASRLVKTFSTLELPIIATEQYPKGLGPTVAELNLAEYGVEAIDKTQFSMCLPPIQEIIKEKNISSVVLCGIEAHVCVQQTTLDLLSSGIDVHIVVDACSSRSMTDRMYAFERTRDAGAFLTTSESVILGIAGGSHHPKFRQLQKLIWNSAPDTGLLAARKQE</sequence>
<dbReference type="InterPro" id="IPR000868">
    <property type="entry name" value="Isochorismatase-like_dom"/>
</dbReference>
<dbReference type="AlphaFoldDB" id="A0AAV2QX92"/>
<dbReference type="Proteomes" id="UP001497623">
    <property type="component" value="Unassembled WGS sequence"/>
</dbReference>
<dbReference type="PANTHER" id="PTHR14119">
    <property type="entry name" value="HYDROLASE"/>
    <property type="match status" value="1"/>
</dbReference>